<dbReference type="SUPFAM" id="SSF54506">
    <property type="entry name" value="Diaminopimelate epimerase-like"/>
    <property type="match status" value="2"/>
</dbReference>
<gene>
    <name evidence="3" type="ORF">A2456_00295</name>
</gene>
<dbReference type="GO" id="GO:0008837">
    <property type="term" value="F:diaminopimelate epimerase activity"/>
    <property type="evidence" value="ECO:0007669"/>
    <property type="project" value="InterPro"/>
</dbReference>
<evidence type="ECO:0000256" key="1">
    <source>
        <dbReference type="ARBA" id="ARBA00010219"/>
    </source>
</evidence>
<dbReference type="Gene3D" id="3.10.310.10">
    <property type="entry name" value="Diaminopimelate Epimerase, Chain A, domain 1"/>
    <property type="match status" value="2"/>
</dbReference>
<reference evidence="3 4" key="1">
    <citation type="journal article" date="2016" name="Nat. Commun.">
        <title>Thousands of microbial genomes shed light on interconnected biogeochemical processes in an aquifer system.</title>
        <authorList>
            <person name="Anantharaman K."/>
            <person name="Brown C.T."/>
            <person name="Hug L.A."/>
            <person name="Sharon I."/>
            <person name="Castelle C.J."/>
            <person name="Probst A.J."/>
            <person name="Thomas B.C."/>
            <person name="Singh A."/>
            <person name="Wilkins M.J."/>
            <person name="Karaoz U."/>
            <person name="Brodie E.L."/>
            <person name="Williams K.H."/>
            <person name="Hubbard S.S."/>
            <person name="Banfield J.F."/>
        </authorList>
    </citation>
    <scope>NUCLEOTIDE SEQUENCE [LARGE SCALE GENOMIC DNA]</scope>
</reference>
<evidence type="ECO:0000256" key="2">
    <source>
        <dbReference type="ARBA" id="ARBA00023235"/>
    </source>
</evidence>
<comment type="similarity">
    <text evidence="1">Belongs to the diaminopimelate epimerase family.</text>
</comment>
<comment type="caution">
    <text evidence="3">The sequence shown here is derived from an EMBL/GenBank/DDBJ whole genome shotgun (WGS) entry which is preliminary data.</text>
</comment>
<dbReference type="GO" id="GO:0009089">
    <property type="term" value="P:lysine biosynthetic process via diaminopimelate"/>
    <property type="evidence" value="ECO:0007669"/>
    <property type="project" value="InterPro"/>
</dbReference>
<dbReference type="GO" id="GO:0005829">
    <property type="term" value="C:cytosol"/>
    <property type="evidence" value="ECO:0007669"/>
    <property type="project" value="TreeGrafter"/>
</dbReference>
<name>A0A1F6YRS8_9BACT</name>
<dbReference type="Pfam" id="PF01678">
    <property type="entry name" value="DAP_epimerase"/>
    <property type="match status" value="1"/>
</dbReference>
<accession>A0A1F6YRS8</accession>
<dbReference type="PANTHER" id="PTHR31689">
    <property type="entry name" value="DIAMINOPIMELATE EPIMERASE, CHLOROPLASTIC"/>
    <property type="match status" value="1"/>
</dbReference>
<sequence>MSINFDKAKKYIGSCCGNSFIILDCRNINVDKQQKSDFSKKNIIKYNVDSALFIGDVKGFDISIEIFEKDGSESDSCGNGLLLVTYLLGLNKGKVKMKGGSVIIEGNSEKQAILIDIKLSDVKEINSEKNCLFIRVGEPHIIFLVGDFNSFDLIATGEKLQRNYLGGVNVDVIKKIDDLHFLIKTYERGVFNETKSCGTGSLSSYVAISHFYNKMYEYPVEFKSSGGIHLVSKIGDMLKLETLKKFCEIKALD</sequence>
<evidence type="ECO:0000313" key="3">
    <source>
        <dbReference type="EMBL" id="OGJ09073.1"/>
    </source>
</evidence>
<organism evidence="3 4">
    <name type="scientific">Candidatus Nomurabacteria bacterium RIFOXYC2_FULL_36_19</name>
    <dbReference type="NCBI Taxonomy" id="1801806"/>
    <lineage>
        <taxon>Bacteria</taxon>
        <taxon>Candidatus Nomuraibacteriota</taxon>
    </lineage>
</organism>
<dbReference type="InterPro" id="IPR001653">
    <property type="entry name" value="DAP_epimerase_DapF"/>
</dbReference>
<dbReference type="PANTHER" id="PTHR31689:SF0">
    <property type="entry name" value="DIAMINOPIMELATE EPIMERASE"/>
    <property type="match status" value="1"/>
</dbReference>
<proteinExistence type="inferred from homology"/>
<evidence type="ECO:0008006" key="5">
    <source>
        <dbReference type="Google" id="ProtNLM"/>
    </source>
</evidence>
<keyword evidence="2" id="KW-0413">Isomerase</keyword>
<protein>
    <recommendedName>
        <fullName evidence="5">Diaminopimelate epimerase</fullName>
    </recommendedName>
</protein>
<dbReference type="Proteomes" id="UP000178975">
    <property type="component" value="Unassembled WGS sequence"/>
</dbReference>
<dbReference type="EMBL" id="MFWE01000029">
    <property type="protein sequence ID" value="OGJ09073.1"/>
    <property type="molecule type" value="Genomic_DNA"/>
</dbReference>
<dbReference type="AlphaFoldDB" id="A0A1F6YRS8"/>
<evidence type="ECO:0000313" key="4">
    <source>
        <dbReference type="Proteomes" id="UP000178975"/>
    </source>
</evidence>